<keyword evidence="2" id="KW-0812">Transmembrane</keyword>
<dbReference type="AlphaFoldDB" id="A0AAV4H4U9"/>
<evidence type="ECO:0000313" key="3">
    <source>
        <dbReference type="EMBL" id="GFR92537.1"/>
    </source>
</evidence>
<gene>
    <name evidence="3" type="ORF">ElyMa_006203300</name>
</gene>
<protein>
    <recommendedName>
        <fullName evidence="5">EMI domain-containing protein</fullName>
    </recommendedName>
</protein>
<organism evidence="3 4">
    <name type="scientific">Elysia marginata</name>
    <dbReference type="NCBI Taxonomy" id="1093978"/>
    <lineage>
        <taxon>Eukaryota</taxon>
        <taxon>Metazoa</taxon>
        <taxon>Spiralia</taxon>
        <taxon>Lophotrochozoa</taxon>
        <taxon>Mollusca</taxon>
        <taxon>Gastropoda</taxon>
        <taxon>Heterobranchia</taxon>
        <taxon>Euthyneura</taxon>
        <taxon>Panpulmonata</taxon>
        <taxon>Sacoglossa</taxon>
        <taxon>Placobranchoidea</taxon>
        <taxon>Plakobranchidae</taxon>
        <taxon>Elysia</taxon>
    </lineage>
</organism>
<feature type="compositionally biased region" description="Low complexity" evidence="1">
    <location>
        <begin position="11"/>
        <end position="36"/>
    </location>
</feature>
<name>A0AAV4H4U9_9GAST</name>
<accession>A0AAV4H4U9</accession>
<comment type="caution">
    <text evidence="3">The sequence shown here is derived from an EMBL/GenBank/DDBJ whole genome shotgun (WGS) entry which is preliminary data.</text>
</comment>
<keyword evidence="4" id="KW-1185">Reference proteome</keyword>
<evidence type="ECO:0000256" key="1">
    <source>
        <dbReference type="SAM" id="MobiDB-lite"/>
    </source>
</evidence>
<feature type="region of interest" description="Disordered" evidence="1">
    <location>
        <begin position="1"/>
        <end position="37"/>
    </location>
</feature>
<dbReference type="EMBL" id="BMAT01012443">
    <property type="protein sequence ID" value="GFR92537.1"/>
    <property type="molecule type" value="Genomic_DNA"/>
</dbReference>
<feature type="compositionally biased region" description="Polar residues" evidence="1">
    <location>
        <begin position="1"/>
        <end position="10"/>
    </location>
</feature>
<reference evidence="3 4" key="1">
    <citation type="journal article" date="2021" name="Elife">
        <title>Chloroplast acquisition without the gene transfer in kleptoplastic sea slugs, Plakobranchus ocellatus.</title>
        <authorList>
            <person name="Maeda T."/>
            <person name="Takahashi S."/>
            <person name="Yoshida T."/>
            <person name="Shimamura S."/>
            <person name="Takaki Y."/>
            <person name="Nagai Y."/>
            <person name="Toyoda A."/>
            <person name="Suzuki Y."/>
            <person name="Arimoto A."/>
            <person name="Ishii H."/>
            <person name="Satoh N."/>
            <person name="Nishiyama T."/>
            <person name="Hasebe M."/>
            <person name="Maruyama T."/>
            <person name="Minagawa J."/>
            <person name="Obokata J."/>
            <person name="Shigenobu S."/>
        </authorList>
    </citation>
    <scope>NUCLEOTIDE SEQUENCE [LARGE SCALE GENOMIC DNA]</scope>
</reference>
<evidence type="ECO:0008006" key="5">
    <source>
        <dbReference type="Google" id="ProtNLM"/>
    </source>
</evidence>
<evidence type="ECO:0000313" key="4">
    <source>
        <dbReference type="Proteomes" id="UP000762676"/>
    </source>
</evidence>
<evidence type="ECO:0000256" key="2">
    <source>
        <dbReference type="SAM" id="Phobius"/>
    </source>
</evidence>
<feature type="transmembrane region" description="Helical" evidence="2">
    <location>
        <begin position="177"/>
        <end position="200"/>
    </location>
</feature>
<proteinExistence type="predicted"/>
<keyword evidence="2" id="KW-0472">Membrane</keyword>
<keyword evidence="2" id="KW-1133">Transmembrane helix</keyword>
<dbReference type="Proteomes" id="UP000762676">
    <property type="component" value="Unassembled WGS sequence"/>
</dbReference>
<feature type="transmembrane region" description="Helical" evidence="2">
    <location>
        <begin position="50"/>
        <end position="70"/>
    </location>
</feature>
<sequence length="234" mass="26238">MANLRNSKTASSSPLLLSSSPFGQLPSPSSSPMTSSRVEASPRRMSISCLPYLLTVTVILLCCTPVQSLWCTRLITHTTIKPYVVQATCTQSYQEACGFWTYEMCTQYEEVPCMQERNKTLTLYKIEKHCCPGYRLNPLNNLTCERIDIKMEEGHDGRVEFYQSESDGKLFGLTKGAYAGIVCSAAFLLCVVILVSIRLYKRQRNNRLKSEKKQVVELEATQSMMSKADAQSVA</sequence>